<keyword evidence="1" id="KW-0472">Membrane</keyword>
<accession>A0A2U9ILN9</accession>
<dbReference type="Proteomes" id="UP000248410">
    <property type="component" value="Chromosome"/>
</dbReference>
<dbReference type="RefSeq" id="WP_110379822.1">
    <property type="nucleotide sequence ID" value="NZ_CP029288.2"/>
</dbReference>
<feature type="transmembrane region" description="Helical" evidence="1">
    <location>
        <begin position="222"/>
        <end position="251"/>
    </location>
</feature>
<name>A0A2U9ILN9_9CREN</name>
<dbReference type="GeneID" id="36837250"/>
<protein>
    <submittedName>
        <fullName evidence="2">Uncharacterized protein</fullName>
    </submittedName>
</protein>
<keyword evidence="1" id="KW-0812">Transmembrane</keyword>
<feature type="transmembrane region" description="Helical" evidence="1">
    <location>
        <begin position="64"/>
        <end position="89"/>
    </location>
</feature>
<reference evidence="2 3" key="1">
    <citation type="submission" date="2018-05" db="EMBL/GenBank/DDBJ databases">
        <title>Complete Genome Sequences of Extremely Thermoacidophilic, Metal-Mobilizing Type-Strain Members of the Archaeal Family Sulfolobaceae: Acidianus brierleyi DSM-1651T, Acidianus sulfidivorans DSM-18786T, Metallosphaera hakonensis DSM-7519T, and Metallosphaera prunae DSM-10039T.</title>
        <authorList>
            <person name="Counts J.A."/>
            <person name="Kelly R.M."/>
        </authorList>
    </citation>
    <scope>NUCLEOTIDE SEQUENCE [LARGE SCALE GENOMIC DNA]</scope>
    <source>
        <strain evidence="2 3">JP7</strain>
    </source>
</reference>
<dbReference type="AlphaFoldDB" id="A0A2U9ILN9"/>
<sequence length="264" mass="30201">MESLSLLIFFASIMVTAIAGIIYYTEMKTRTYVQLFFSFFVLIMMYLMLVGAIVYLYSPSTFSLGIAVAINMIPMIIILALFFSIAENLSRQIILTRKINIAFSLLLVLNEALMGGVFSLAQLGISVFKNVVVDISIPLNSVWFFYPMMIEMLFTIILSSTLSKDTFYNLIYFAFPAIGVAAFPPTILNFNLWIFSALGIDMIFVIYGILKANKEWKILYSLLMISLIPIIFNFYIFFGIMMSVIMVFYYYTILSELRVKRAHT</sequence>
<feature type="transmembrane region" description="Helical" evidence="1">
    <location>
        <begin position="190"/>
        <end position="210"/>
    </location>
</feature>
<organism evidence="2 3">
    <name type="scientific">Acidianus sulfidivorans JP7</name>
    <dbReference type="NCBI Taxonomy" id="619593"/>
    <lineage>
        <taxon>Archaea</taxon>
        <taxon>Thermoproteota</taxon>
        <taxon>Thermoprotei</taxon>
        <taxon>Sulfolobales</taxon>
        <taxon>Sulfolobaceae</taxon>
        <taxon>Acidianus</taxon>
    </lineage>
</organism>
<feature type="transmembrane region" description="Helical" evidence="1">
    <location>
        <begin position="101"/>
        <end position="121"/>
    </location>
</feature>
<feature type="transmembrane region" description="Helical" evidence="1">
    <location>
        <begin position="166"/>
        <end position="184"/>
    </location>
</feature>
<keyword evidence="3" id="KW-1185">Reference proteome</keyword>
<evidence type="ECO:0000313" key="3">
    <source>
        <dbReference type="Proteomes" id="UP000248410"/>
    </source>
</evidence>
<feature type="transmembrane region" description="Helical" evidence="1">
    <location>
        <begin position="141"/>
        <end position="159"/>
    </location>
</feature>
<feature type="transmembrane region" description="Helical" evidence="1">
    <location>
        <begin position="36"/>
        <end position="58"/>
    </location>
</feature>
<gene>
    <name evidence="2" type="ORF">DFR86_04735</name>
</gene>
<proteinExistence type="predicted"/>
<dbReference type="KEGG" id="asul:DFR86_04735"/>
<evidence type="ECO:0000256" key="1">
    <source>
        <dbReference type="SAM" id="Phobius"/>
    </source>
</evidence>
<dbReference type="OrthoDB" id="34422at2157"/>
<feature type="transmembrane region" description="Helical" evidence="1">
    <location>
        <begin position="6"/>
        <end position="24"/>
    </location>
</feature>
<evidence type="ECO:0000313" key="2">
    <source>
        <dbReference type="EMBL" id="AWR96932.1"/>
    </source>
</evidence>
<keyword evidence="1" id="KW-1133">Transmembrane helix</keyword>
<dbReference type="EMBL" id="CP029288">
    <property type="protein sequence ID" value="AWR96932.1"/>
    <property type="molecule type" value="Genomic_DNA"/>
</dbReference>